<organism evidence="2 3">
    <name type="scientific">Purpureocillium lilacinum</name>
    <name type="common">Paecilomyces lilacinus</name>
    <dbReference type="NCBI Taxonomy" id="33203"/>
    <lineage>
        <taxon>Eukaryota</taxon>
        <taxon>Fungi</taxon>
        <taxon>Dikarya</taxon>
        <taxon>Ascomycota</taxon>
        <taxon>Pezizomycotina</taxon>
        <taxon>Sordariomycetes</taxon>
        <taxon>Hypocreomycetidae</taxon>
        <taxon>Hypocreales</taxon>
        <taxon>Ophiocordycipitaceae</taxon>
        <taxon>Purpureocillium</taxon>
    </lineage>
</organism>
<dbReference type="EMBL" id="JAWRVI010000131">
    <property type="protein sequence ID" value="KAK4075190.1"/>
    <property type="molecule type" value="Genomic_DNA"/>
</dbReference>
<dbReference type="SUPFAM" id="SSF51197">
    <property type="entry name" value="Clavaminate synthase-like"/>
    <property type="match status" value="1"/>
</dbReference>
<dbReference type="Gene3D" id="2.60.120.650">
    <property type="entry name" value="Cupin"/>
    <property type="match status" value="1"/>
</dbReference>
<evidence type="ECO:0000256" key="1">
    <source>
        <dbReference type="SAM" id="MobiDB-lite"/>
    </source>
</evidence>
<protein>
    <recommendedName>
        <fullName evidence="4">JmjC domain-containing protein</fullName>
    </recommendedName>
</protein>
<name>A0ABR0BG58_PURLI</name>
<dbReference type="Proteomes" id="UP001287286">
    <property type="component" value="Unassembled WGS sequence"/>
</dbReference>
<reference evidence="2 3" key="1">
    <citation type="journal article" date="2024" name="Microbiol. Resour. Announc.">
        <title>Genome annotations for the ascomycete fungi Trichoderma harzianum, Trichoderma aggressivum, and Purpureocillium lilacinum.</title>
        <authorList>
            <person name="Beijen E.P.W."/>
            <person name="Ohm R.A."/>
        </authorList>
    </citation>
    <scope>NUCLEOTIDE SEQUENCE [LARGE SCALE GENOMIC DNA]</scope>
    <source>
        <strain evidence="2 3">CBS 150709</strain>
    </source>
</reference>
<accession>A0ABR0BG58</accession>
<sequence length="649" mass="72094">MPKHGKSKHYKCTTYHRTFIPHGRRQHEYGSGHAQYVEVNMPDPAQPAARPGDSAQLTSSGSVTSTESIDSTEMRRKYDALIRALLCECRTSTTAALPAETRWSQGLRLLSQILPEDREIPIARIGAISDTADGVEVWYATQEEIRSLVHQGFVFRKPTVIRPRQPIWGQDLDSFLEALNDDFAGSVVDVQDPSATDKKAVTMPVDAVIKRIKQGSDICTGRLPLNLLDLKCSGQDVPTPAFLQMPRFRVLPTICTRLETKFSGQRVAGKRGHGTARELDLERSLTFSMFSQRGSFTGFHVDCPDGTWVCNQLGLKLWIFATGRDEADMATFADEGDDWAPKKVAAIGLEPGDTLIMPPGEIVPHAVLTLEDSHMVGGMLMDAHHIVDSAQKLLWIATHPEVTNEAIPLQLLSGWEHLRDLLLTKNQSVAVVNVLEMYYLVPSSCIEKEGQTLDRGKRDARLRFTHQMYAHDSYFPTLSITCTLGMPWPASPISTSLVTVSEPVLFYFVSTMLNSEQLHSHGKNAASPQHIPASVDFSEEDTEKWKQIPDALGVSVASSTEGLVVCIAGTVKTKFSFGTRFRCLVSSLRGRPSVRSRNPHQTRHTTSRTRYLPRRNIADTRILDPEAAFTIGVYRVAIPLAVFVYFVDV</sequence>
<evidence type="ECO:0000313" key="3">
    <source>
        <dbReference type="Proteomes" id="UP001287286"/>
    </source>
</evidence>
<evidence type="ECO:0008006" key="4">
    <source>
        <dbReference type="Google" id="ProtNLM"/>
    </source>
</evidence>
<evidence type="ECO:0000313" key="2">
    <source>
        <dbReference type="EMBL" id="KAK4075190.1"/>
    </source>
</evidence>
<keyword evidence="3" id="KW-1185">Reference proteome</keyword>
<feature type="compositionally biased region" description="Polar residues" evidence="1">
    <location>
        <begin position="55"/>
        <end position="70"/>
    </location>
</feature>
<feature type="region of interest" description="Disordered" evidence="1">
    <location>
        <begin position="42"/>
        <end position="70"/>
    </location>
</feature>
<comment type="caution">
    <text evidence="2">The sequence shown here is derived from an EMBL/GenBank/DDBJ whole genome shotgun (WGS) entry which is preliminary data.</text>
</comment>
<gene>
    <name evidence="2" type="ORF">Purlil1_12775</name>
</gene>
<proteinExistence type="predicted"/>